<dbReference type="Proteomes" id="UP001152484">
    <property type="component" value="Unassembled WGS sequence"/>
</dbReference>
<feature type="repeat" description="PPR" evidence="3">
    <location>
        <begin position="651"/>
        <end position="685"/>
    </location>
</feature>
<reference evidence="4" key="1">
    <citation type="submission" date="2022-07" db="EMBL/GenBank/DDBJ databases">
        <authorList>
            <person name="Macas J."/>
            <person name="Novak P."/>
            <person name="Neumann P."/>
        </authorList>
    </citation>
    <scope>NUCLEOTIDE SEQUENCE</scope>
</reference>
<dbReference type="PANTHER" id="PTHR47447:SF22">
    <property type="entry name" value="TETRATRICOPEPTIDE-LIKE HELICAL DOMAIN SUPERFAMILY"/>
    <property type="match status" value="1"/>
</dbReference>
<dbReference type="Gene3D" id="1.20.58.1480">
    <property type="match status" value="1"/>
</dbReference>
<evidence type="ECO:0000313" key="5">
    <source>
        <dbReference type="Proteomes" id="UP001152484"/>
    </source>
</evidence>
<feature type="repeat" description="PPR" evidence="3">
    <location>
        <begin position="546"/>
        <end position="580"/>
    </location>
</feature>
<comment type="similarity">
    <text evidence="1">Belongs to the PPR family. P subfamily.</text>
</comment>
<dbReference type="OrthoDB" id="185373at2759"/>
<gene>
    <name evidence="4" type="ORF">CEURO_LOCUS10073</name>
</gene>
<dbReference type="AlphaFoldDB" id="A0A9P1E962"/>
<dbReference type="SUPFAM" id="SSF81901">
    <property type="entry name" value="HCP-like"/>
    <property type="match status" value="1"/>
</dbReference>
<dbReference type="Pfam" id="PF12854">
    <property type="entry name" value="PPR_1"/>
    <property type="match status" value="2"/>
</dbReference>
<dbReference type="NCBIfam" id="TIGR00756">
    <property type="entry name" value="PPR"/>
    <property type="match status" value="10"/>
</dbReference>
<comment type="caution">
    <text evidence="4">The sequence shown here is derived from an EMBL/GenBank/DDBJ whole genome shotgun (WGS) entry which is preliminary data.</text>
</comment>
<dbReference type="FunFam" id="1.25.40.10:FF:000294">
    <property type="entry name" value="Pentatricopeptide repeat-containing protein At1g09900"/>
    <property type="match status" value="1"/>
</dbReference>
<feature type="repeat" description="PPR" evidence="3">
    <location>
        <begin position="616"/>
        <end position="650"/>
    </location>
</feature>
<feature type="repeat" description="PPR" evidence="3">
    <location>
        <begin position="367"/>
        <end position="401"/>
    </location>
</feature>
<dbReference type="EMBL" id="CAMAPE010000019">
    <property type="protein sequence ID" value="CAH9087482.1"/>
    <property type="molecule type" value="Genomic_DNA"/>
</dbReference>
<feature type="repeat" description="PPR" evidence="3">
    <location>
        <begin position="475"/>
        <end position="509"/>
    </location>
</feature>
<feature type="repeat" description="PPR" evidence="3">
    <location>
        <begin position="686"/>
        <end position="720"/>
    </location>
</feature>
<accession>A0A9P1E962</accession>
<feature type="repeat" description="PPR" evidence="3">
    <location>
        <begin position="510"/>
        <end position="544"/>
    </location>
</feature>
<sequence length="751" mass="84470">MLKAITSISRYNSASSAYSHHARPYRESSSPLNRVLSSIRSSRQKGTYFCTRFFCSDNTNGPDPLEKVEVEGAAEATNSAAMVPTVFRPEDCLLHIGDFNYARLADFVATISGANKLHCQQVLEELDVHNRLKLTLELVKKEMDLSRIQELGLETDDRTALSVQLLFPNSETNGTPETRLPTDHILKSTVSDLIAKQHWSKLRNLINPADPTGFILHLFQPGFSSDAIFSFFKWSQAAYKVSYPPQLLCKLLVLAAKEKRYPTVRSLLHSFVKGGKIHSVSSFFHELLTCSDEYHLNSIIVDMLILALVNNSKADFALETFKRAGDYGFTLSVNSCNPLLHMLVKEKKTGEIEFLYKDMLRRRIALNLFTFNEVINGLCKEGKLNKAKDVMEDMKIRGVMPNVVTYNTLIDGYCKNGGSSKMYKADEVLKEMVGKGIQPSKITYNTLIDGFCKDNNIKAALKIFSEMKEHQTKPNIVTYNTLINGLCGDGRIRDALDLQTEMARLGLQPNIVTHNALINGFSKNQMLVEARELFDQIMKKGLLVPNVLTFNSMMDGYCKAGKMEEAMPLFDLMLIKRIQPNVSTYNCLIGGYYRVGNLEKAKMMLDEMARKGLKADIVTYNIQIDAMCKMGESRKAARLLDELYEEGLIPNHITYNKVMAGYCQEGNPKAAVSIRRRMEREGKKPNVASFNVLMKGFCSEGKLEEANSLLNEMLEKGLAPNRTTYDIINGEMIEKGFVPDIDVRLYNDGGD</sequence>
<keyword evidence="2" id="KW-0677">Repeat</keyword>
<feature type="repeat" description="PPR" evidence="3">
    <location>
        <begin position="581"/>
        <end position="615"/>
    </location>
</feature>
<dbReference type="InterPro" id="IPR011990">
    <property type="entry name" value="TPR-like_helical_dom_sf"/>
</dbReference>
<feature type="repeat" description="PPR" evidence="3">
    <location>
        <begin position="402"/>
        <end position="439"/>
    </location>
</feature>
<dbReference type="PROSITE" id="PS51375">
    <property type="entry name" value="PPR"/>
    <property type="match status" value="10"/>
</dbReference>
<evidence type="ECO:0000256" key="2">
    <source>
        <dbReference type="ARBA" id="ARBA00022737"/>
    </source>
</evidence>
<organism evidence="4 5">
    <name type="scientific">Cuscuta europaea</name>
    <name type="common">European dodder</name>
    <dbReference type="NCBI Taxonomy" id="41803"/>
    <lineage>
        <taxon>Eukaryota</taxon>
        <taxon>Viridiplantae</taxon>
        <taxon>Streptophyta</taxon>
        <taxon>Embryophyta</taxon>
        <taxon>Tracheophyta</taxon>
        <taxon>Spermatophyta</taxon>
        <taxon>Magnoliopsida</taxon>
        <taxon>eudicotyledons</taxon>
        <taxon>Gunneridae</taxon>
        <taxon>Pentapetalae</taxon>
        <taxon>asterids</taxon>
        <taxon>lamiids</taxon>
        <taxon>Solanales</taxon>
        <taxon>Convolvulaceae</taxon>
        <taxon>Cuscuteae</taxon>
        <taxon>Cuscuta</taxon>
        <taxon>Cuscuta subgen. Cuscuta</taxon>
    </lineage>
</organism>
<dbReference type="Gene3D" id="1.25.40.10">
    <property type="entry name" value="Tetratricopeptide repeat domain"/>
    <property type="match status" value="5"/>
</dbReference>
<dbReference type="PANTHER" id="PTHR47447">
    <property type="entry name" value="OS03G0856100 PROTEIN"/>
    <property type="match status" value="1"/>
</dbReference>
<dbReference type="InterPro" id="IPR002885">
    <property type="entry name" value="PPR_rpt"/>
</dbReference>
<keyword evidence="5" id="KW-1185">Reference proteome</keyword>
<evidence type="ECO:0000313" key="4">
    <source>
        <dbReference type="EMBL" id="CAH9087482.1"/>
    </source>
</evidence>
<evidence type="ECO:0000256" key="3">
    <source>
        <dbReference type="PROSITE-ProRule" id="PRU00708"/>
    </source>
</evidence>
<dbReference type="Pfam" id="PF13041">
    <property type="entry name" value="PPR_2"/>
    <property type="match status" value="4"/>
</dbReference>
<evidence type="ECO:0000256" key="1">
    <source>
        <dbReference type="ARBA" id="ARBA00007626"/>
    </source>
</evidence>
<feature type="repeat" description="PPR" evidence="3">
    <location>
        <begin position="440"/>
        <end position="474"/>
    </location>
</feature>
<evidence type="ECO:0008006" key="6">
    <source>
        <dbReference type="Google" id="ProtNLM"/>
    </source>
</evidence>
<name>A0A9P1E962_CUSEU</name>
<proteinExistence type="inferred from homology"/>
<protein>
    <recommendedName>
        <fullName evidence="6">Pentatricopeptide repeat-containing protein</fullName>
    </recommendedName>
</protein>